<evidence type="ECO:0000256" key="8">
    <source>
        <dbReference type="PIRSR" id="PIRSR016262-3"/>
    </source>
</evidence>
<dbReference type="STRING" id="1173061.A0A0J9YHE7"/>
<dbReference type="Pfam" id="PF21948">
    <property type="entry name" value="LplA-B_cat"/>
    <property type="match status" value="1"/>
</dbReference>
<dbReference type="PANTHER" id="PTHR10993">
    <property type="entry name" value="OCTANOYLTRANSFERASE"/>
    <property type="match status" value="1"/>
</dbReference>
<gene>
    <name evidence="10" type="ORF">BN980_GECA01s03189g</name>
</gene>
<dbReference type="InterPro" id="IPR004143">
    <property type="entry name" value="BPL_LPL_catalytic"/>
</dbReference>
<keyword evidence="10" id="KW-0436">Ligase</keyword>
<dbReference type="EMBL" id="CCBN010000001">
    <property type="protein sequence ID" value="CDO51253.1"/>
    <property type="molecule type" value="Genomic_DNA"/>
</dbReference>
<keyword evidence="3 5" id="KW-0808">Transferase</keyword>
<dbReference type="PANTHER" id="PTHR10993:SF7">
    <property type="entry name" value="LIPOYLTRANSFERASE 2, MITOCHONDRIAL-RELATED"/>
    <property type="match status" value="1"/>
</dbReference>
<dbReference type="AlphaFoldDB" id="A0A0J9YHE7"/>
<evidence type="ECO:0000256" key="2">
    <source>
        <dbReference type="ARBA" id="ARBA00007907"/>
    </source>
</evidence>
<evidence type="ECO:0000259" key="9">
    <source>
        <dbReference type="PROSITE" id="PS51733"/>
    </source>
</evidence>
<evidence type="ECO:0000256" key="3">
    <source>
        <dbReference type="ARBA" id="ARBA00022679"/>
    </source>
</evidence>
<dbReference type="GO" id="GO:0033819">
    <property type="term" value="F:lipoyl(octanoyl) transferase activity"/>
    <property type="evidence" value="ECO:0007669"/>
    <property type="project" value="UniProtKB-EC"/>
</dbReference>
<dbReference type="PIRSF" id="PIRSF016262">
    <property type="entry name" value="LPLase"/>
    <property type="match status" value="1"/>
</dbReference>
<comment type="similarity">
    <text evidence="2 5">Belongs to the LipB family.</text>
</comment>
<keyword evidence="4 5" id="KW-0012">Acyltransferase</keyword>
<feature type="active site" description="Acyl-thioester intermediate" evidence="6">
    <location>
        <position position="236"/>
    </location>
</feature>
<dbReference type="GO" id="GO:0009249">
    <property type="term" value="P:protein lipoylation"/>
    <property type="evidence" value="ECO:0007669"/>
    <property type="project" value="InterPro"/>
</dbReference>
<dbReference type="PROSITE" id="PS01313">
    <property type="entry name" value="LIPB"/>
    <property type="match status" value="1"/>
</dbReference>
<feature type="site" description="Lowers pKa of active site Cys" evidence="8">
    <location>
        <position position="202"/>
    </location>
</feature>
<evidence type="ECO:0000256" key="1">
    <source>
        <dbReference type="ARBA" id="ARBA00004821"/>
    </source>
</evidence>
<dbReference type="PROSITE" id="PS51733">
    <property type="entry name" value="BPL_LPL_CATALYTIC"/>
    <property type="match status" value="1"/>
</dbReference>
<comment type="function">
    <text evidence="5">Catalyzes the transfer of endogenously produced octanoic acid from octanoyl-acyl-carrier-protein onto the lipoyl domains of lipoate-dependent enzymes. Lipoyl-ACP can also act as a substrate although octanoyl-ACP is likely to be the physiological substrate.</text>
</comment>
<feature type="binding site" evidence="7">
    <location>
        <begin position="218"/>
        <end position="220"/>
    </location>
    <ligand>
        <name>substrate</name>
    </ligand>
</feature>
<evidence type="ECO:0000313" key="11">
    <source>
        <dbReference type="Proteomes" id="UP000242525"/>
    </source>
</evidence>
<proteinExistence type="inferred from homology"/>
<reference evidence="10" key="1">
    <citation type="submission" date="2014-03" db="EMBL/GenBank/DDBJ databases">
        <authorList>
            <person name="Casaregola S."/>
        </authorList>
    </citation>
    <scope>NUCLEOTIDE SEQUENCE [LARGE SCALE GENOMIC DNA]</scope>
    <source>
        <strain evidence="10">CLIB 918</strain>
    </source>
</reference>
<evidence type="ECO:0000256" key="5">
    <source>
        <dbReference type="PIRNR" id="PIRNR016262"/>
    </source>
</evidence>
<dbReference type="UniPathway" id="UPA00538">
    <property type="reaction ID" value="UER00592"/>
</dbReference>
<dbReference type="GO" id="GO:0016874">
    <property type="term" value="F:ligase activity"/>
    <property type="evidence" value="ECO:0007669"/>
    <property type="project" value="UniProtKB-KW"/>
</dbReference>
<evidence type="ECO:0000256" key="4">
    <source>
        <dbReference type="ARBA" id="ARBA00023315"/>
    </source>
</evidence>
<dbReference type="InterPro" id="IPR045864">
    <property type="entry name" value="aa-tRNA-synth_II/BPL/LPL"/>
</dbReference>
<organism evidence="10 11">
    <name type="scientific">Geotrichum candidum</name>
    <name type="common">Oospora lactis</name>
    <name type="synonym">Dipodascus geotrichum</name>
    <dbReference type="NCBI Taxonomy" id="1173061"/>
    <lineage>
        <taxon>Eukaryota</taxon>
        <taxon>Fungi</taxon>
        <taxon>Dikarya</taxon>
        <taxon>Ascomycota</taxon>
        <taxon>Saccharomycotina</taxon>
        <taxon>Dipodascomycetes</taxon>
        <taxon>Dipodascales</taxon>
        <taxon>Dipodascaceae</taxon>
        <taxon>Geotrichum</taxon>
    </lineage>
</organism>
<dbReference type="Proteomes" id="UP000242525">
    <property type="component" value="Unassembled WGS sequence"/>
</dbReference>
<comment type="catalytic activity">
    <reaction evidence="5">
        <text>octanoyl-[ACP] + L-lysyl-[protein] = N(6)-octanoyl-L-lysyl-[protein] + holo-[ACP] + H(+)</text>
        <dbReference type="Rhea" id="RHEA:17665"/>
        <dbReference type="Rhea" id="RHEA-COMP:9636"/>
        <dbReference type="Rhea" id="RHEA-COMP:9685"/>
        <dbReference type="Rhea" id="RHEA-COMP:9752"/>
        <dbReference type="Rhea" id="RHEA-COMP:9928"/>
        <dbReference type="ChEBI" id="CHEBI:15378"/>
        <dbReference type="ChEBI" id="CHEBI:29969"/>
        <dbReference type="ChEBI" id="CHEBI:64479"/>
        <dbReference type="ChEBI" id="CHEBI:78463"/>
        <dbReference type="ChEBI" id="CHEBI:78809"/>
        <dbReference type="EC" id="2.3.1.181"/>
    </reaction>
</comment>
<feature type="domain" description="BPL/LPL catalytic" evidence="9">
    <location>
        <begin position="77"/>
        <end position="276"/>
    </location>
</feature>
<dbReference type="InterPro" id="IPR000544">
    <property type="entry name" value="Octanoyltransferase"/>
</dbReference>
<evidence type="ECO:0000313" key="10">
    <source>
        <dbReference type="EMBL" id="CDO51253.1"/>
    </source>
</evidence>
<protein>
    <recommendedName>
        <fullName evidence="5">Octanoyltransferase</fullName>
        <ecNumber evidence="5">2.3.1.181</ecNumber>
    </recommendedName>
</protein>
<dbReference type="InterPro" id="IPR020605">
    <property type="entry name" value="Octanoyltransferase_CS"/>
</dbReference>
<feature type="binding site" evidence="7">
    <location>
        <begin position="125"/>
        <end position="132"/>
    </location>
    <ligand>
        <name>substrate</name>
    </ligand>
</feature>
<evidence type="ECO:0000256" key="7">
    <source>
        <dbReference type="PIRSR" id="PIRSR016262-2"/>
    </source>
</evidence>
<accession>A0A0J9YHE7</accession>
<feature type="binding site" evidence="7">
    <location>
        <begin position="205"/>
        <end position="207"/>
    </location>
    <ligand>
        <name>substrate</name>
    </ligand>
</feature>
<comment type="caution">
    <text evidence="10">The sequence shown here is derived from an EMBL/GenBank/DDBJ whole genome shotgun (WGS) entry which is preliminary data.</text>
</comment>
<dbReference type="SUPFAM" id="SSF55681">
    <property type="entry name" value="Class II aaRS and biotin synthetases"/>
    <property type="match status" value="1"/>
</dbReference>
<dbReference type="OrthoDB" id="19908at2759"/>
<comment type="pathway">
    <text evidence="1 5">Protein modification; protein lipoylation via endogenous pathway; protein N(6)-(lipoyl)lysine from octanoyl-[acyl-carrier-protein]: step 1/2.</text>
</comment>
<evidence type="ECO:0000256" key="6">
    <source>
        <dbReference type="PIRSR" id="PIRSR016262-1"/>
    </source>
</evidence>
<dbReference type="EC" id="2.3.1.181" evidence="5"/>
<dbReference type="Gene3D" id="3.30.930.10">
    <property type="entry name" value="Bira Bifunctional Protein, Domain 2"/>
    <property type="match status" value="1"/>
</dbReference>
<name>A0A0J9YHE7_GEOCN</name>
<keyword evidence="11" id="KW-1185">Reference proteome</keyword>
<dbReference type="NCBIfam" id="TIGR00214">
    <property type="entry name" value="lipB"/>
    <property type="match status" value="1"/>
</dbReference>
<sequence>MFRSKPLVSFAPVVSRRLLSTEAPACSGNIPKITPRCGPALHHHNYTFNLRSYAEGSKIMDRVVRQFLDQKKNLDVPPTPPTLLTFQFNPVYTLGRREKGVLAEDPDFAQKLSKNGEAEVHQTFRGGQTTFHGPGQLVAYPIIDLRAFDSKSDADTTTKPHLPVRCYVSLLEKTLISLLHEQYGINARTTENTGVWADDDHKIAALGIHVRRHITSHGIALNVNTDLAWFDRIVACGLPDKKTTTIAQWTNTNDITVPVVADQFAAQLAANLGLQLHTEHKQS</sequence>
<dbReference type="CDD" id="cd16444">
    <property type="entry name" value="LipB"/>
    <property type="match status" value="1"/>
</dbReference>